<accession>A0ABT2PS47</accession>
<evidence type="ECO:0000313" key="2">
    <source>
        <dbReference type="Proteomes" id="UP001525968"/>
    </source>
</evidence>
<protein>
    <submittedName>
        <fullName evidence="1">Uncharacterized protein</fullName>
    </submittedName>
</protein>
<dbReference type="Proteomes" id="UP001525968">
    <property type="component" value="Unassembled WGS sequence"/>
</dbReference>
<comment type="caution">
    <text evidence="1">The sequence shown here is derived from an EMBL/GenBank/DDBJ whole genome shotgun (WGS) entry which is preliminary data.</text>
</comment>
<gene>
    <name evidence="1" type="ORF">N0K08_21905</name>
</gene>
<dbReference type="RefSeq" id="WP_261502548.1">
    <property type="nucleotide sequence ID" value="NZ_JAODYH010000017.1"/>
</dbReference>
<proteinExistence type="predicted"/>
<organism evidence="1 2">
    <name type="scientific">Acidovorax bellezanensis</name>
    <dbReference type="NCBI Taxonomy" id="2976702"/>
    <lineage>
        <taxon>Bacteria</taxon>
        <taxon>Pseudomonadati</taxon>
        <taxon>Pseudomonadota</taxon>
        <taxon>Betaproteobacteria</taxon>
        <taxon>Burkholderiales</taxon>
        <taxon>Comamonadaceae</taxon>
        <taxon>Acidovorax</taxon>
    </lineage>
</organism>
<reference evidence="1 2" key="1">
    <citation type="submission" date="2022-09" db="EMBL/GenBank/DDBJ databases">
        <title>Draft genome of isolate Be4.</title>
        <authorList>
            <person name="Sanchez-Castro I."/>
            <person name="Martinez-Rodriguez P."/>
            <person name="Descostes M."/>
            <person name="Merroun M."/>
        </authorList>
    </citation>
    <scope>NUCLEOTIDE SEQUENCE [LARGE SCALE GENOMIC DNA]</scope>
    <source>
        <strain evidence="1 2">Be4</strain>
    </source>
</reference>
<keyword evidence="2" id="KW-1185">Reference proteome</keyword>
<dbReference type="EMBL" id="JAODYH010000017">
    <property type="protein sequence ID" value="MCT9813294.1"/>
    <property type="molecule type" value="Genomic_DNA"/>
</dbReference>
<sequence>MKQSTAAQVAQALEQAIVKANRALEKAKEFRAQNGLADGDAIALLEERMSAEDVAQVREQIQRETECIQQDAKMQTAALKTTALKNSHRLHQML</sequence>
<name>A0ABT2PS47_9BURK</name>
<evidence type="ECO:0000313" key="1">
    <source>
        <dbReference type="EMBL" id="MCT9813294.1"/>
    </source>
</evidence>